<evidence type="ECO:0000313" key="9">
    <source>
        <dbReference type="EMBL" id="NJC32679.1"/>
    </source>
</evidence>
<dbReference type="InterPro" id="IPR023057">
    <property type="entry name" value="GlnE"/>
</dbReference>
<protein>
    <submittedName>
        <fullName evidence="9">Glutamate-ammonia-ligase adenylyltransferase</fullName>
        <ecNumber evidence="9">2.7.7.42</ecNumber>
    </submittedName>
</protein>
<evidence type="ECO:0000256" key="1">
    <source>
        <dbReference type="ARBA" id="ARBA00022679"/>
    </source>
</evidence>
<keyword evidence="2 9" id="KW-0548">Nucleotidyltransferase</keyword>
<evidence type="ECO:0000256" key="5">
    <source>
        <dbReference type="ARBA" id="ARBA00022842"/>
    </source>
</evidence>
<feature type="domain" description="PII-uridylyltransferase/Glutamine-synthetase adenylyltransferase" evidence="8">
    <location>
        <begin position="262"/>
        <end position="383"/>
    </location>
</feature>
<accession>A0ABX0XIK5</accession>
<dbReference type="SUPFAM" id="SSF81593">
    <property type="entry name" value="Nucleotidyltransferase substrate binding subunit/domain"/>
    <property type="match status" value="2"/>
</dbReference>
<organism evidence="9 10">
    <name type="scientific">Sphingomonas jejuensis</name>
    <dbReference type="NCBI Taxonomy" id="904715"/>
    <lineage>
        <taxon>Bacteria</taxon>
        <taxon>Pseudomonadati</taxon>
        <taxon>Pseudomonadota</taxon>
        <taxon>Alphaproteobacteria</taxon>
        <taxon>Sphingomonadales</taxon>
        <taxon>Sphingomonadaceae</taxon>
        <taxon>Sphingomonas</taxon>
    </lineage>
</organism>
<keyword evidence="4" id="KW-0067">ATP-binding</keyword>
<keyword evidence="3" id="KW-0547">Nucleotide-binding</keyword>
<evidence type="ECO:0000256" key="3">
    <source>
        <dbReference type="ARBA" id="ARBA00022741"/>
    </source>
</evidence>
<dbReference type="Proteomes" id="UP000734218">
    <property type="component" value="Unassembled WGS sequence"/>
</dbReference>
<name>A0ABX0XIK5_9SPHN</name>
<dbReference type="EMBL" id="JAATJE010000001">
    <property type="protein sequence ID" value="NJC32679.1"/>
    <property type="molecule type" value="Genomic_DNA"/>
</dbReference>
<proteinExistence type="predicted"/>
<dbReference type="Gene3D" id="3.30.460.10">
    <property type="entry name" value="Beta Polymerase, domain 2"/>
    <property type="match status" value="2"/>
</dbReference>
<sequence>MTEPRRLFADVEARAADHSPHLRRLMERHSDVVAAWRAGVQPAWSIEADRPIGQALRRLKQRWSLWLALSDLGGMPLEAVTRGLSDLADLTLDRAIDAALAERGGGAGFVAIALGKGGSRELNFSSDIDPILLFDPERLPCRAREDPAEAAVRIARRVVELMQARDADGYVFRMDLRLRPASEVTPIALSVDAAIMHYESSALDWERAAFIRARAAAGDVALGERMLATIRPFVWRRSLDFGAIDAIRALTRRIRAHGGAVPFGPGYDLKKGRGGIREIEFFAQIHQLIHGGRDPALRVPATLDALAALGRAGRIDPDVAARLADAYRILRTVEHRLQMVDDRQTHQLPDGEALDNVARLHGLPDGDALLDLLRPHVDLVGRTYDALDGDVPTPQQGAEPDPAARFARFADPDAAADRIDRWRRGVPRALKSEAATSALERTLPALIDALSHAPDPDGALVRADRLVERLPSAVNIFRLLDARPALLTLFVAICAHAPALADALGRRPTLMDGLIDASALEPVPSVDALVAAWSRGDGQEPYELLLDRIRAEVAERRFALGVQIVAAAADPIDVAAGYSRVAEAALQLLTRATIADHQRSHGRIAGAGLIVLAFGRLGGAALTHASDLDLVFLHDGVPGEQSDGGRPLDTTRYFNRLAQRVTAALSVPTAAGPLYPVDTRLRPSGMDGLLCASVESFADYQRGAAWTWEHMALTRARVVFGTAEQRGRLNDIILETLRRPRDAATLRADVVGMRAEMARHKPAQGELDVKLERGGLVDLEFCVHHRQLATGTALVPELARAIAMLVEGEQLPPDFVDAHAVLSRMLVTLRLVAPRDEALDPPTQALVAAACRLPDWPALLAAHAAARQTVSEVWQAIEEAV</sequence>
<feature type="domain" description="PII-uridylyltransferase/Glutamine-synthetase adenylyltransferase" evidence="8">
    <location>
        <begin position="756"/>
        <end position="875"/>
    </location>
</feature>
<feature type="domain" description="Glutamate-ammonia ligase adenylyltransferase repeated" evidence="7">
    <location>
        <begin position="490"/>
        <end position="726"/>
    </location>
</feature>
<dbReference type="NCBIfam" id="NF008292">
    <property type="entry name" value="PRK11072.1"/>
    <property type="match status" value="1"/>
</dbReference>
<keyword evidence="5" id="KW-0460">Magnesium</keyword>
<dbReference type="Gene3D" id="1.20.120.330">
    <property type="entry name" value="Nucleotidyltransferases domain 2"/>
    <property type="match status" value="2"/>
</dbReference>
<evidence type="ECO:0000259" key="8">
    <source>
        <dbReference type="Pfam" id="PF08335"/>
    </source>
</evidence>
<dbReference type="InterPro" id="IPR043519">
    <property type="entry name" value="NT_sf"/>
</dbReference>
<reference evidence="9 10" key="1">
    <citation type="submission" date="2020-03" db="EMBL/GenBank/DDBJ databases">
        <title>Genomic Encyclopedia of Type Strains, Phase IV (KMG-IV): sequencing the most valuable type-strain genomes for metagenomic binning, comparative biology and taxonomic classification.</title>
        <authorList>
            <person name="Goeker M."/>
        </authorList>
    </citation>
    <scope>NUCLEOTIDE SEQUENCE [LARGE SCALE GENOMIC DNA]</scope>
    <source>
        <strain evidence="9 10">DSM 27651</strain>
    </source>
</reference>
<evidence type="ECO:0000256" key="2">
    <source>
        <dbReference type="ARBA" id="ARBA00022695"/>
    </source>
</evidence>
<dbReference type="PANTHER" id="PTHR30621">
    <property type="entry name" value="GLUTAMINE SYNTHETASE ADENYLYLTRANSFERASE"/>
    <property type="match status" value="1"/>
</dbReference>
<dbReference type="GO" id="GO:0008882">
    <property type="term" value="F:[glutamate-ammonia-ligase] adenylyltransferase activity"/>
    <property type="evidence" value="ECO:0007669"/>
    <property type="project" value="UniProtKB-EC"/>
</dbReference>
<evidence type="ECO:0000256" key="4">
    <source>
        <dbReference type="ARBA" id="ARBA00022840"/>
    </source>
</evidence>
<dbReference type="Gene3D" id="1.20.120.1510">
    <property type="match status" value="1"/>
</dbReference>
<gene>
    <name evidence="9" type="ORF">GGR88_000153</name>
</gene>
<keyword evidence="1 9" id="KW-0808">Transferase</keyword>
<dbReference type="Pfam" id="PF08335">
    <property type="entry name" value="GlnD_UR_UTase"/>
    <property type="match status" value="2"/>
</dbReference>
<dbReference type="InterPro" id="IPR005190">
    <property type="entry name" value="GlnE_rpt_dom"/>
</dbReference>
<feature type="domain" description="Glutamate-ammonia ligase adenylyltransferase repeated" evidence="7">
    <location>
        <begin position="47"/>
        <end position="227"/>
    </location>
</feature>
<evidence type="ECO:0000313" key="10">
    <source>
        <dbReference type="Proteomes" id="UP000734218"/>
    </source>
</evidence>
<keyword evidence="10" id="KW-1185">Reference proteome</keyword>
<evidence type="ECO:0000259" key="7">
    <source>
        <dbReference type="Pfam" id="PF03710"/>
    </source>
</evidence>
<dbReference type="EC" id="2.7.7.42" evidence="9"/>
<dbReference type="CDD" id="cd05401">
    <property type="entry name" value="NT_GlnE_GlnD_like"/>
    <property type="match status" value="2"/>
</dbReference>
<comment type="caution">
    <text evidence="9">The sequence shown here is derived from an EMBL/GenBank/DDBJ whole genome shotgun (WGS) entry which is preliminary data.</text>
</comment>
<dbReference type="InterPro" id="IPR013546">
    <property type="entry name" value="PII_UdlTrfase/GS_AdlTrfase"/>
</dbReference>
<evidence type="ECO:0000256" key="6">
    <source>
        <dbReference type="ARBA" id="ARBA00023268"/>
    </source>
</evidence>
<keyword evidence="6" id="KW-0511">Multifunctional enzyme</keyword>
<dbReference type="Pfam" id="PF03710">
    <property type="entry name" value="GlnE"/>
    <property type="match status" value="2"/>
</dbReference>
<dbReference type="SUPFAM" id="SSF81301">
    <property type="entry name" value="Nucleotidyltransferase"/>
    <property type="match status" value="2"/>
</dbReference>
<dbReference type="PANTHER" id="PTHR30621:SF0">
    <property type="entry name" value="BIFUNCTIONAL GLUTAMINE SYNTHETASE ADENYLYLTRANSFERASE_ADENYLYL-REMOVING ENZYME"/>
    <property type="match status" value="1"/>
</dbReference>